<dbReference type="AlphaFoldDB" id="A0A4U5PG68"/>
<dbReference type="EMBL" id="AZBU02000002">
    <property type="protein sequence ID" value="TKR95498.1"/>
    <property type="molecule type" value="Genomic_DNA"/>
</dbReference>
<evidence type="ECO:0000313" key="3">
    <source>
        <dbReference type="Proteomes" id="UP000298663"/>
    </source>
</evidence>
<comment type="caution">
    <text evidence="2">The sequence shown here is derived from an EMBL/GenBank/DDBJ whole genome shotgun (WGS) entry which is preliminary data.</text>
</comment>
<keyword evidence="3" id="KW-1185">Reference proteome</keyword>
<evidence type="ECO:0000256" key="1">
    <source>
        <dbReference type="SAM" id="MobiDB-lite"/>
    </source>
</evidence>
<gene>
    <name evidence="2" type="ORF">L596_009662</name>
</gene>
<organism evidence="2 3">
    <name type="scientific">Steinernema carpocapsae</name>
    <name type="common">Entomopathogenic nematode</name>
    <dbReference type="NCBI Taxonomy" id="34508"/>
    <lineage>
        <taxon>Eukaryota</taxon>
        <taxon>Metazoa</taxon>
        <taxon>Ecdysozoa</taxon>
        <taxon>Nematoda</taxon>
        <taxon>Chromadorea</taxon>
        <taxon>Rhabditida</taxon>
        <taxon>Tylenchina</taxon>
        <taxon>Panagrolaimomorpha</taxon>
        <taxon>Strongyloidoidea</taxon>
        <taxon>Steinernematidae</taxon>
        <taxon>Steinernema</taxon>
    </lineage>
</organism>
<protein>
    <submittedName>
        <fullName evidence="2">Uncharacterized protein</fullName>
    </submittedName>
</protein>
<reference evidence="2 3" key="2">
    <citation type="journal article" date="2019" name="G3 (Bethesda)">
        <title>Hybrid Assembly of the Genome of the Entomopathogenic Nematode Steinernema carpocapsae Identifies the X-Chromosome.</title>
        <authorList>
            <person name="Serra L."/>
            <person name="Macchietto M."/>
            <person name="Macias-Munoz A."/>
            <person name="McGill C.J."/>
            <person name="Rodriguez I.M."/>
            <person name="Rodriguez B."/>
            <person name="Murad R."/>
            <person name="Mortazavi A."/>
        </authorList>
    </citation>
    <scope>NUCLEOTIDE SEQUENCE [LARGE SCALE GENOMIC DNA]</scope>
    <source>
        <strain evidence="2 3">ALL</strain>
    </source>
</reference>
<proteinExistence type="predicted"/>
<reference evidence="2 3" key="1">
    <citation type="journal article" date="2015" name="Genome Biol.">
        <title>Comparative genomics of Steinernema reveals deeply conserved gene regulatory networks.</title>
        <authorList>
            <person name="Dillman A.R."/>
            <person name="Macchietto M."/>
            <person name="Porter C.F."/>
            <person name="Rogers A."/>
            <person name="Williams B."/>
            <person name="Antoshechkin I."/>
            <person name="Lee M.M."/>
            <person name="Goodwin Z."/>
            <person name="Lu X."/>
            <person name="Lewis E.E."/>
            <person name="Goodrich-Blair H."/>
            <person name="Stock S.P."/>
            <person name="Adams B.J."/>
            <person name="Sternberg P.W."/>
            <person name="Mortazavi A."/>
        </authorList>
    </citation>
    <scope>NUCLEOTIDE SEQUENCE [LARGE SCALE GENOMIC DNA]</scope>
    <source>
        <strain evidence="2 3">ALL</strain>
    </source>
</reference>
<feature type="region of interest" description="Disordered" evidence="1">
    <location>
        <begin position="1"/>
        <end position="47"/>
    </location>
</feature>
<name>A0A4U5PG68_STECR</name>
<dbReference type="Proteomes" id="UP000298663">
    <property type="component" value="Unassembled WGS sequence"/>
</dbReference>
<sequence length="106" mass="11542">MPMSVKRIGAIADQRQRKRCRPESQNLDDAKSMTHVASSSTRMKASSDALRKAKNVVVESSGRASASCSPRLFISATAAAAEESSESPRPILFSVVLGEYRSRRKT</sequence>
<feature type="compositionally biased region" description="Polar residues" evidence="1">
    <location>
        <begin position="35"/>
        <end position="44"/>
    </location>
</feature>
<evidence type="ECO:0000313" key="2">
    <source>
        <dbReference type="EMBL" id="TKR95498.1"/>
    </source>
</evidence>
<accession>A0A4U5PG68</accession>